<evidence type="ECO:0000259" key="1">
    <source>
        <dbReference type="Pfam" id="PF00419"/>
    </source>
</evidence>
<dbReference type="GO" id="GO:0009289">
    <property type="term" value="C:pilus"/>
    <property type="evidence" value="ECO:0007669"/>
    <property type="project" value="InterPro"/>
</dbReference>
<dbReference type="InterPro" id="IPR008966">
    <property type="entry name" value="Adhesion_dom_sf"/>
</dbReference>
<protein>
    <submittedName>
        <fullName evidence="2">Fimbrial protein</fullName>
    </submittedName>
</protein>
<dbReference type="InterPro" id="IPR036937">
    <property type="entry name" value="Adhesion_dom_fimbrial_sf"/>
</dbReference>
<dbReference type="AlphaFoldDB" id="A0A736I6N2"/>
<gene>
    <name evidence="2" type="ORF">GND75_002984</name>
</gene>
<comment type="caution">
    <text evidence="2">The sequence shown here is derived from an EMBL/GenBank/DDBJ whole genome shotgun (WGS) entry which is preliminary data.</text>
</comment>
<dbReference type="EMBL" id="DAASYS010000012">
    <property type="protein sequence ID" value="HAE7581362.1"/>
    <property type="molecule type" value="Genomic_DNA"/>
</dbReference>
<dbReference type="SUPFAM" id="SSF49401">
    <property type="entry name" value="Bacterial adhesins"/>
    <property type="match status" value="1"/>
</dbReference>
<dbReference type="InterPro" id="IPR000259">
    <property type="entry name" value="Adhesion_dom_fimbrial"/>
</dbReference>
<proteinExistence type="predicted"/>
<evidence type="ECO:0000313" key="2">
    <source>
        <dbReference type="EMBL" id="HAE7581362.1"/>
    </source>
</evidence>
<dbReference type="Gene3D" id="2.60.40.1090">
    <property type="entry name" value="Fimbrial-type adhesion domain"/>
    <property type="match status" value="1"/>
</dbReference>
<dbReference type="Pfam" id="PF00419">
    <property type="entry name" value="Fimbrial"/>
    <property type="match status" value="1"/>
</dbReference>
<sequence length="183" mass="18858">MKVLTLLLPLWGSVLLVPGVVLAGSSFGSSQVGGTLTADITMTIRTPSCTLDSAVETVDFQTTETAALRNGSRSKSVTATLRCDSVPSALTLVLEPVGSSQVNNVVAPGVITTSLDNTGYKLTWATGSAVGTPGVPVEYQTELPVLPKLNTGIAIMVTPVALGDGRIPSGEATAQIRLRLTYS</sequence>
<accession>A0A736I6N2</accession>
<reference evidence="2" key="1">
    <citation type="journal article" date="2018" name="Genome Biol.">
        <title>SKESA: strategic k-mer extension for scrupulous assemblies.</title>
        <authorList>
            <person name="Souvorov A."/>
            <person name="Agarwala R."/>
            <person name="Lipman D.J."/>
        </authorList>
    </citation>
    <scope>NUCLEOTIDE SEQUENCE</scope>
    <source>
        <strain evidence="2">166-88</strain>
    </source>
</reference>
<reference evidence="2" key="2">
    <citation type="submission" date="2018-07" db="EMBL/GenBank/DDBJ databases">
        <authorList>
            <consortium name="NCBI Pathogen Detection Project"/>
        </authorList>
    </citation>
    <scope>NUCLEOTIDE SEQUENCE</scope>
    <source>
        <strain evidence="2">166-88</strain>
    </source>
</reference>
<dbReference type="GO" id="GO:0007155">
    <property type="term" value="P:cell adhesion"/>
    <property type="evidence" value="ECO:0007669"/>
    <property type="project" value="InterPro"/>
</dbReference>
<feature type="domain" description="Fimbrial-type adhesion" evidence="1">
    <location>
        <begin position="40"/>
        <end position="182"/>
    </location>
</feature>
<organism evidence="2">
    <name type="scientific">Salmonella enterica subsp. houtenae serovar 44:z36[z38]:-</name>
    <dbReference type="NCBI Taxonomy" id="1967609"/>
    <lineage>
        <taxon>Bacteria</taxon>
        <taxon>Pseudomonadati</taxon>
        <taxon>Pseudomonadota</taxon>
        <taxon>Gammaproteobacteria</taxon>
        <taxon>Enterobacterales</taxon>
        <taxon>Enterobacteriaceae</taxon>
        <taxon>Salmonella</taxon>
    </lineage>
</organism>
<name>A0A736I6N2_SALHO</name>